<evidence type="ECO:0000313" key="7">
    <source>
        <dbReference type="EMBL" id="AKA24872.1"/>
    </source>
</evidence>
<dbReference type="KEGG" id="pcz:PCL1606_34210"/>
<evidence type="ECO:0000256" key="3">
    <source>
        <dbReference type="ARBA" id="ARBA00022801"/>
    </source>
</evidence>
<dbReference type="PATRIC" id="fig|587753.10.peg.3408"/>
<dbReference type="SUPFAM" id="SSF53649">
    <property type="entry name" value="Alkaline phosphatase-like"/>
    <property type="match status" value="1"/>
</dbReference>
<dbReference type="InterPro" id="IPR000917">
    <property type="entry name" value="Sulfatase_N"/>
</dbReference>
<comment type="similarity">
    <text evidence="1">Belongs to the sulfatase family.</text>
</comment>
<keyword evidence="3" id="KW-0378">Hydrolase</keyword>
<dbReference type="PROSITE" id="PS00149">
    <property type="entry name" value="SULFATASE_2"/>
    <property type="match status" value="1"/>
</dbReference>
<evidence type="ECO:0000256" key="2">
    <source>
        <dbReference type="ARBA" id="ARBA00022723"/>
    </source>
</evidence>
<evidence type="ECO:0000313" key="8">
    <source>
        <dbReference type="Proteomes" id="UP000032748"/>
    </source>
</evidence>
<keyword evidence="5" id="KW-0732">Signal</keyword>
<dbReference type="PANTHER" id="PTHR42693:SF33">
    <property type="entry name" value="ARYLSULFATASE"/>
    <property type="match status" value="1"/>
</dbReference>
<dbReference type="InterPro" id="IPR050738">
    <property type="entry name" value="Sulfatase"/>
</dbReference>
<dbReference type="Gene3D" id="3.30.1120.10">
    <property type="match status" value="1"/>
</dbReference>
<dbReference type="Gene3D" id="3.40.720.10">
    <property type="entry name" value="Alkaline Phosphatase, subunit A"/>
    <property type="match status" value="1"/>
</dbReference>
<evidence type="ECO:0000256" key="1">
    <source>
        <dbReference type="ARBA" id="ARBA00008779"/>
    </source>
</evidence>
<keyword evidence="4" id="KW-0106">Calcium</keyword>
<feature type="domain" description="Sulfatase N-terminal" evidence="6">
    <location>
        <begin position="38"/>
        <end position="444"/>
    </location>
</feature>
<gene>
    <name evidence="7" type="ORF">PCL1606_34210</name>
</gene>
<dbReference type="CDD" id="cd16025">
    <property type="entry name" value="PAS_like"/>
    <property type="match status" value="1"/>
</dbReference>
<evidence type="ECO:0000259" key="6">
    <source>
        <dbReference type="Pfam" id="PF00884"/>
    </source>
</evidence>
<keyword evidence="2" id="KW-0479">Metal-binding</keyword>
<dbReference type="InterPro" id="IPR024607">
    <property type="entry name" value="Sulfatase_CS"/>
</dbReference>
<dbReference type="AlphaFoldDB" id="A0A0D5Y1J4"/>
<dbReference type="GO" id="GO:0046872">
    <property type="term" value="F:metal ion binding"/>
    <property type="evidence" value="ECO:0007669"/>
    <property type="project" value="UniProtKB-KW"/>
</dbReference>
<protein>
    <submittedName>
        <fullName evidence="7">Arylsulfatase</fullName>
    </submittedName>
</protein>
<feature type="chain" id="PRO_5002299764" evidence="5">
    <location>
        <begin position="32"/>
        <end position="557"/>
    </location>
</feature>
<evidence type="ECO:0000256" key="4">
    <source>
        <dbReference type="ARBA" id="ARBA00022837"/>
    </source>
</evidence>
<dbReference type="GO" id="GO:0004065">
    <property type="term" value="F:arylsulfatase activity"/>
    <property type="evidence" value="ECO:0007669"/>
    <property type="project" value="TreeGrafter"/>
</dbReference>
<organism evidence="7 8">
    <name type="scientific">Pseudomonas chlororaphis</name>
    <dbReference type="NCBI Taxonomy" id="587753"/>
    <lineage>
        <taxon>Bacteria</taxon>
        <taxon>Pseudomonadati</taxon>
        <taxon>Pseudomonadota</taxon>
        <taxon>Gammaproteobacteria</taxon>
        <taxon>Pseudomonadales</taxon>
        <taxon>Pseudomonadaceae</taxon>
        <taxon>Pseudomonas</taxon>
    </lineage>
</organism>
<sequence length="557" mass="61367">MKYPHTTRFTAWRRSLVMAMLLTSASVPALAQDGARRPNFLLIVADDLAYSDLGAFGGEIATPNLDRLAREGLRFSGFHTAPTCSPTRAMLLSGTDSHRAGFGAMAERIAPNQQGKPGYEGYLRPQVATLAERFAAGGYRTLMAGKWHQGLTPEQDPHARGFQRSFALLQGAHNHYGLDFADPDKAPEQNTGGAVFTEQGVRLAKLPDGFYSSDYFTSKLLEFLRDKQAPDQPFFAYLAFSAPHWPLQAPREVIDKYRGRYDAGFDVLHEQRLQRQVELGLRQADTSAHGMVMTRRWDQLTPEQQQLGARDMEVYAAMVDRLDQNVGRVVDELKRSGEFDNTVILFLSDNGAEGRDTGTTREMPKDADNRLENRGNATSFFGYGPGWAQAGTAPSLLMKYYSTEGGTRAPAFLSYPGLNRAGAISNAFLSVADVMPTFLELAGIPASGTTFEGRAVEPIRGRSWIPYLQGKADYVYGPDDAIGTELYGSRALRQGDWKITDTGNGTWKLFNIARDPGETLDLSSEEPERLTRLKASYALYAQDVGVISPPVPVLPQP</sequence>
<accession>A0A0D5Y1J4</accession>
<dbReference type="InterPro" id="IPR017850">
    <property type="entry name" value="Alkaline_phosphatase_core_sf"/>
</dbReference>
<evidence type="ECO:0000256" key="5">
    <source>
        <dbReference type="SAM" id="SignalP"/>
    </source>
</evidence>
<dbReference type="Proteomes" id="UP000032748">
    <property type="component" value="Chromosome"/>
</dbReference>
<feature type="signal peptide" evidence="5">
    <location>
        <begin position="1"/>
        <end position="31"/>
    </location>
</feature>
<dbReference type="Pfam" id="PF00884">
    <property type="entry name" value="Sulfatase"/>
    <property type="match status" value="1"/>
</dbReference>
<dbReference type="EMBL" id="CP011110">
    <property type="protein sequence ID" value="AKA24872.1"/>
    <property type="molecule type" value="Genomic_DNA"/>
</dbReference>
<name>A0A0D5Y1J4_9PSED</name>
<dbReference type="PANTHER" id="PTHR42693">
    <property type="entry name" value="ARYLSULFATASE FAMILY MEMBER"/>
    <property type="match status" value="1"/>
</dbReference>
<proteinExistence type="inferred from homology"/>
<reference evidence="7 8" key="1">
    <citation type="journal article" date="2015" name="Mol. Plant Microbe Interact.">
        <title>Comparative Genomic Analysis of Pseudomonas chlororaphis PCL1606 Reveals New Insight into Antifungal Compounds Involved in Biocontrol.</title>
        <authorList>
            <person name="Calderon C.E."/>
            <person name="Ramos C."/>
            <person name="de Vicente A."/>
            <person name="Cazorla F.M."/>
        </authorList>
    </citation>
    <scope>NUCLEOTIDE SEQUENCE [LARGE SCALE GENOMIC DNA]</scope>
    <source>
        <strain evidence="7 8">PCL1606</strain>
    </source>
</reference>